<keyword evidence="8 10" id="KW-0472">Membrane</keyword>
<evidence type="ECO:0000256" key="11">
    <source>
        <dbReference type="SAM" id="MobiDB-lite"/>
    </source>
</evidence>
<accession>A0A1F6H0F0</accession>
<organism evidence="12 13">
    <name type="scientific">Candidatus Lambdaproteobacteria bacterium RIFOXYD2_FULL_56_26</name>
    <dbReference type="NCBI Taxonomy" id="1817773"/>
    <lineage>
        <taxon>Bacteria</taxon>
        <taxon>Pseudomonadati</taxon>
        <taxon>Pseudomonadota</taxon>
        <taxon>Candidatus Lambdaproteobacteria</taxon>
    </lineage>
</organism>
<dbReference type="Gene3D" id="1.20.5.3310">
    <property type="match status" value="1"/>
</dbReference>
<feature type="region of interest" description="Disordered" evidence="11">
    <location>
        <begin position="101"/>
        <end position="135"/>
    </location>
</feature>
<dbReference type="InterPro" id="IPR018448">
    <property type="entry name" value="TatB"/>
</dbReference>
<dbReference type="EMBL" id="MFNF01000012">
    <property type="protein sequence ID" value="OGH03812.1"/>
    <property type="molecule type" value="Genomic_DNA"/>
</dbReference>
<keyword evidence="2 10" id="KW-0813">Transport</keyword>
<dbReference type="Proteomes" id="UP000177583">
    <property type="component" value="Unassembled WGS sequence"/>
</dbReference>
<evidence type="ECO:0000256" key="3">
    <source>
        <dbReference type="ARBA" id="ARBA00022475"/>
    </source>
</evidence>
<dbReference type="HAMAP" id="MF_00236">
    <property type="entry name" value="TatA_E"/>
    <property type="match status" value="1"/>
</dbReference>
<dbReference type="GO" id="GO:0006886">
    <property type="term" value="P:intracellular protein transport"/>
    <property type="evidence" value="ECO:0007669"/>
    <property type="project" value="UniProtKB-ARBA"/>
</dbReference>
<evidence type="ECO:0000256" key="2">
    <source>
        <dbReference type="ARBA" id="ARBA00022448"/>
    </source>
</evidence>
<keyword evidence="7 10" id="KW-0811">Translocation</keyword>
<evidence type="ECO:0000256" key="9">
    <source>
        <dbReference type="ARBA" id="ARBA00025340"/>
    </source>
</evidence>
<comment type="function">
    <text evidence="10">Part of the twin-arginine translocation (Tat) system that transports large folded proteins containing a characteristic twin-arginine motif in their signal peptide across membranes. TatA could form the protein-conducting channel of the Tat system.</text>
</comment>
<comment type="caution">
    <text evidence="12">The sequence shown here is derived from an EMBL/GenBank/DDBJ whole genome shotgun (WGS) entry which is preliminary data.</text>
</comment>
<feature type="compositionally biased region" description="Low complexity" evidence="11">
    <location>
        <begin position="115"/>
        <end position="125"/>
    </location>
</feature>
<evidence type="ECO:0000256" key="4">
    <source>
        <dbReference type="ARBA" id="ARBA00022692"/>
    </source>
</evidence>
<comment type="subunit">
    <text evidence="10">The Tat system comprises two distinct complexes: a TatABC complex, containing multiple copies of TatA, TatB and TatC subunits, and a separate TatA complex, containing only TatA subunits. Substrates initially bind to the TatABC complex, which probably triggers association of the separate TatA complex to form the active translocon.</text>
</comment>
<comment type="subcellular location">
    <subcellularLocation>
        <location evidence="10">Cell membrane</location>
        <topology evidence="10">Single-pass membrane protein</topology>
    </subcellularLocation>
    <subcellularLocation>
        <location evidence="1">Membrane</location>
        <topology evidence="1">Single-pass membrane protein</topology>
    </subcellularLocation>
</comment>
<dbReference type="PANTHER" id="PTHR33162:SF1">
    <property type="entry name" value="SEC-INDEPENDENT PROTEIN TRANSLOCASE PROTEIN TATA, CHLOROPLASTIC"/>
    <property type="match status" value="1"/>
</dbReference>
<proteinExistence type="inferred from homology"/>
<keyword evidence="4 10" id="KW-0812">Transmembrane</keyword>
<dbReference type="Pfam" id="PF02416">
    <property type="entry name" value="TatA_B_E"/>
    <property type="match status" value="1"/>
</dbReference>
<evidence type="ECO:0000256" key="7">
    <source>
        <dbReference type="ARBA" id="ARBA00023010"/>
    </source>
</evidence>
<keyword evidence="6 10" id="KW-1133">Transmembrane helix</keyword>
<comment type="similarity">
    <text evidence="10">Belongs to the TatA/E family.</text>
</comment>
<dbReference type="InterPro" id="IPR003369">
    <property type="entry name" value="TatA/B/E"/>
</dbReference>
<keyword evidence="5 10" id="KW-0653">Protein transport</keyword>
<evidence type="ECO:0000256" key="1">
    <source>
        <dbReference type="ARBA" id="ARBA00004167"/>
    </source>
</evidence>
<protein>
    <recommendedName>
        <fullName evidence="10">Sec-independent protein translocase protein TatA</fullName>
    </recommendedName>
</protein>
<dbReference type="PANTHER" id="PTHR33162">
    <property type="entry name" value="SEC-INDEPENDENT PROTEIN TRANSLOCASE PROTEIN TATA, CHLOROPLASTIC"/>
    <property type="match status" value="1"/>
</dbReference>
<evidence type="ECO:0000256" key="6">
    <source>
        <dbReference type="ARBA" id="ARBA00022989"/>
    </source>
</evidence>
<dbReference type="InterPro" id="IPR006312">
    <property type="entry name" value="TatA/E"/>
</dbReference>
<dbReference type="GO" id="GO:0043953">
    <property type="term" value="P:protein transport by the Tat complex"/>
    <property type="evidence" value="ECO:0007669"/>
    <property type="project" value="UniProtKB-UniRule"/>
</dbReference>
<keyword evidence="3 10" id="KW-1003">Cell membrane</keyword>
<evidence type="ECO:0000256" key="8">
    <source>
        <dbReference type="ARBA" id="ARBA00023136"/>
    </source>
</evidence>
<evidence type="ECO:0000256" key="5">
    <source>
        <dbReference type="ARBA" id="ARBA00022927"/>
    </source>
</evidence>
<dbReference type="PRINTS" id="PR01506">
    <property type="entry name" value="TATBPROTEIN"/>
</dbReference>
<dbReference type="NCBIfam" id="TIGR01410">
    <property type="entry name" value="tatB"/>
    <property type="match status" value="1"/>
</dbReference>
<dbReference type="GO" id="GO:0033281">
    <property type="term" value="C:TAT protein transport complex"/>
    <property type="evidence" value="ECO:0007669"/>
    <property type="project" value="UniProtKB-UniRule"/>
</dbReference>
<comment type="function">
    <text evidence="9">Part of the twin-arginine translocation (Tat) system that transports large folded proteins containing a characteristic twin-arginine motif in their signal peptide across the thylakoid membrane. Involved in delta pH-dependent protein transport required for chloroplast development, especially thylakoid membrane formation. TATC and TATB mediate precursor recognition, whereas TATA facilitates translocation.</text>
</comment>
<evidence type="ECO:0000313" key="12">
    <source>
        <dbReference type="EMBL" id="OGH03812.1"/>
    </source>
</evidence>
<name>A0A1F6H0F0_9PROT</name>
<sequence>MFNIGMTELLLIGAIALVVLGPSKLPQFARALGRALTEFKRATNEFKTTLKDEFDQATGPQTKDLALLAKEVTQGLKPHKDITHALETAAKVLESGSTAFERRPLVAKEIPNPPTEETQPLPTEVPTKEPNNQPS</sequence>
<reference evidence="12 13" key="1">
    <citation type="journal article" date="2016" name="Nat. Commun.">
        <title>Thousands of microbial genomes shed light on interconnected biogeochemical processes in an aquifer system.</title>
        <authorList>
            <person name="Anantharaman K."/>
            <person name="Brown C.T."/>
            <person name="Hug L.A."/>
            <person name="Sharon I."/>
            <person name="Castelle C.J."/>
            <person name="Probst A.J."/>
            <person name="Thomas B.C."/>
            <person name="Singh A."/>
            <person name="Wilkins M.J."/>
            <person name="Karaoz U."/>
            <person name="Brodie E.L."/>
            <person name="Williams K.H."/>
            <person name="Hubbard S.S."/>
            <person name="Banfield J.F."/>
        </authorList>
    </citation>
    <scope>NUCLEOTIDE SEQUENCE [LARGE SCALE GENOMIC DNA]</scope>
</reference>
<evidence type="ECO:0000313" key="13">
    <source>
        <dbReference type="Proteomes" id="UP000177583"/>
    </source>
</evidence>
<dbReference type="GO" id="GO:0008320">
    <property type="term" value="F:protein transmembrane transporter activity"/>
    <property type="evidence" value="ECO:0007669"/>
    <property type="project" value="UniProtKB-UniRule"/>
</dbReference>
<evidence type="ECO:0000256" key="10">
    <source>
        <dbReference type="HAMAP-Rule" id="MF_00236"/>
    </source>
</evidence>
<dbReference type="AlphaFoldDB" id="A0A1F6H0F0"/>
<gene>
    <name evidence="10" type="primary">tatA</name>
    <name evidence="12" type="ORF">A2557_13760</name>
</gene>